<dbReference type="Proteomes" id="UP001430796">
    <property type="component" value="Unassembled WGS sequence"/>
</dbReference>
<evidence type="ECO:0000313" key="1">
    <source>
        <dbReference type="EMBL" id="MCF7221389.1"/>
    </source>
</evidence>
<reference evidence="1 2" key="1">
    <citation type="submission" date="2022-01" db="EMBL/GenBank/DDBJ databases">
        <title>Lysobacter chinensis sp. nov., a bacterium isolated from cow dung compost.</title>
        <authorList>
            <person name="Liu Y."/>
        </authorList>
    </citation>
    <scope>NUCLEOTIDE SEQUENCE [LARGE SCALE GENOMIC DNA]</scope>
    <source>
        <strain evidence="1 2">TLK-CK17</strain>
    </source>
</reference>
<gene>
    <name evidence="1" type="ORF">L3V18_06230</name>
</gene>
<name>A0ABS9HT55_9GAMM</name>
<keyword evidence="2" id="KW-1185">Reference proteome</keyword>
<dbReference type="EMBL" id="JAKJPO010000003">
    <property type="protein sequence ID" value="MCF7221389.1"/>
    <property type="molecule type" value="Genomic_DNA"/>
</dbReference>
<reference evidence="1 2" key="3">
    <citation type="submission" date="2022-01" db="EMBL/GenBank/DDBJ databases">
        <authorList>
            <person name="Zhou L.Y."/>
        </authorList>
    </citation>
    <scope>NUCLEOTIDE SEQUENCE [LARGE SCALE GENOMIC DNA]</scope>
    <source>
        <strain evidence="1 2">TLK-CK17</strain>
    </source>
</reference>
<accession>A0ABS9HT55</accession>
<protein>
    <submittedName>
        <fullName evidence="1">Uncharacterized protein</fullName>
    </submittedName>
</protein>
<proteinExistence type="predicted"/>
<evidence type="ECO:0000313" key="2">
    <source>
        <dbReference type="Proteomes" id="UP001430796"/>
    </source>
</evidence>
<organism evidence="1 2">
    <name type="scientific">Marilutibacter chinensis</name>
    <dbReference type="NCBI Taxonomy" id="2912247"/>
    <lineage>
        <taxon>Bacteria</taxon>
        <taxon>Pseudomonadati</taxon>
        <taxon>Pseudomonadota</taxon>
        <taxon>Gammaproteobacteria</taxon>
        <taxon>Lysobacterales</taxon>
        <taxon>Lysobacteraceae</taxon>
        <taxon>Marilutibacter</taxon>
    </lineage>
</organism>
<comment type="caution">
    <text evidence="1">The sequence shown here is derived from an EMBL/GenBank/DDBJ whole genome shotgun (WGS) entry which is preliminary data.</text>
</comment>
<reference evidence="2" key="2">
    <citation type="submission" date="2022-01" db="EMBL/GenBank/DDBJ databases">
        <title>Lysobacter chinensis sp. nov., a bacterium isolated from cow dung compost.</title>
        <authorList>
            <person name="Zhou L.Y."/>
        </authorList>
    </citation>
    <scope>NUCLEOTIDE SEQUENCE [LARGE SCALE GENOMIC DNA]</scope>
    <source>
        <strain evidence="2">TLK-CK17</strain>
    </source>
</reference>
<sequence length="51" mass="5407">MLIAIGDWTVAAPGDDEKGRVDRPFSRLQNGTCAAGARTVGEGVFMNPCVR</sequence>
<dbReference type="RefSeq" id="WP_237053826.1">
    <property type="nucleotide sequence ID" value="NZ_JAKJPO010000003.1"/>
</dbReference>